<evidence type="ECO:0000256" key="4">
    <source>
        <dbReference type="SAM" id="MobiDB-lite"/>
    </source>
</evidence>
<name>A0A381F641_9FLAO</name>
<accession>A0A381F641</accession>
<sequence length="368" mass="42413">MQQTNFTLNNHKKKSFSKKVIFLQINSSVNPKTVTFYMKKYILGIFAIAVLASCKSQQEKALRSADKNFILKAANENFAKKKWKNALALYDRLPNLVAGTDDAPNVVFNSAYANYYDKNYRLAGNQFKNFSVSFPQDNRKEEAAYMSALCYYNGSMDYNLDQSSTELAINELQEFLTAYPTSERSKNINTMIDELSYKLEFKAYENAKQYFKMADYKAAVTTFENVLDDFPSTKLRPKIYDYIMKSRYSLAVGSNYDLKSERIESALAFTRQVEKELPDTEYSKTALDLREKLEKEKKDFAVAKKQMEERIAVLTAKQKKIADKLAEQNKTEEQMKEQISNEKKAMQIQRDSAALQTPPPAATFKIQR</sequence>
<evidence type="ECO:0000313" key="8">
    <source>
        <dbReference type="EMBL" id="SUX47414.1"/>
    </source>
</evidence>
<gene>
    <name evidence="8" type="ORF">NCTC13532_02980</name>
    <name evidence="7" type="ORF">NCTC13560_00775</name>
    <name evidence="6" type="ORF">SAMN05421682_109162</name>
</gene>
<dbReference type="EMBL" id="UFVS01000001">
    <property type="protein sequence ID" value="SUX41963.1"/>
    <property type="molecule type" value="Genomic_DNA"/>
</dbReference>
<dbReference type="EMBL" id="FTMF01000009">
    <property type="protein sequence ID" value="SIQ87727.1"/>
    <property type="molecule type" value="Genomic_DNA"/>
</dbReference>
<evidence type="ECO:0000313" key="9">
    <source>
        <dbReference type="Proteomes" id="UP000185725"/>
    </source>
</evidence>
<keyword evidence="2" id="KW-0472">Membrane</keyword>
<protein>
    <submittedName>
        <fullName evidence="6">Beta-barrel assembly machine subunit BamD</fullName>
    </submittedName>
    <submittedName>
        <fullName evidence="7">DNA uptake lipoprotein</fullName>
    </submittedName>
</protein>
<keyword evidence="3" id="KW-0998">Cell outer membrane</keyword>
<dbReference type="InterPro" id="IPR017689">
    <property type="entry name" value="BamD"/>
</dbReference>
<feature type="domain" description="Outer membrane lipoprotein BamD-like" evidence="5">
    <location>
        <begin position="68"/>
        <end position="245"/>
    </location>
</feature>
<reference evidence="10 11" key="2">
    <citation type="submission" date="2018-06" db="EMBL/GenBank/DDBJ databases">
        <authorList>
            <consortium name="Pathogen Informatics"/>
            <person name="Doyle S."/>
        </authorList>
    </citation>
    <scope>NUCLEOTIDE SEQUENCE [LARGE SCALE GENOMIC DNA]</scope>
    <source>
        <strain evidence="8 10">NCTC13532</strain>
        <strain evidence="7 11">NCTC13560</strain>
    </source>
</reference>
<dbReference type="Proteomes" id="UP000255231">
    <property type="component" value="Unassembled WGS sequence"/>
</dbReference>
<proteinExistence type="predicted"/>
<dbReference type="Gene3D" id="1.25.40.10">
    <property type="entry name" value="Tetratricopeptide repeat domain"/>
    <property type="match status" value="1"/>
</dbReference>
<dbReference type="Pfam" id="PF13525">
    <property type="entry name" value="YfiO"/>
    <property type="match status" value="1"/>
</dbReference>
<feature type="compositionally biased region" description="Basic and acidic residues" evidence="4">
    <location>
        <begin position="328"/>
        <end position="345"/>
    </location>
</feature>
<evidence type="ECO:0000256" key="1">
    <source>
        <dbReference type="ARBA" id="ARBA00022729"/>
    </source>
</evidence>
<reference evidence="6 9" key="1">
    <citation type="submission" date="2017-01" db="EMBL/GenBank/DDBJ databases">
        <authorList>
            <person name="Varghese N."/>
            <person name="Submissions S."/>
        </authorList>
    </citation>
    <scope>NUCLEOTIDE SEQUENCE [LARGE SCALE GENOMIC DNA]</scope>
    <source>
        <strain evidence="6 9">ATCC 27950</strain>
    </source>
</reference>
<keyword evidence="9" id="KW-1185">Reference proteome</keyword>
<dbReference type="InterPro" id="IPR039565">
    <property type="entry name" value="BamD-like"/>
</dbReference>
<evidence type="ECO:0000313" key="7">
    <source>
        <dbReference type="EMBL" id="SUX41963.1"/>
    </source>
</evidence>
<evidence type="ECO:0000313" key="6">
    <source>
        <dbReference type="EMBL" id="SIQ87727.1"/>
    </source>
</evidence>
<dbReference type="InterPro" id="IPR011990">
    <property type="entry name" value="TPR-like_helical_dom_sf"/>
</dbReference>
<keyword evidence="1" id="KW-0732">Signal</keyword>
<feature type="region of interest" description="Disordered" evidence="4">
    <location>
        <begin position="328"/>
        <end position="368"/>
    </location>
</feature>
<dbReference type="Proteomes" id="UP000185725">
    <property type="component" value="Unassembled WGS sequence"/>
</dbReference>
<dbReference type="AlphaFoldDB" id="A0A381F641"/>
<keyword evidence="7" id="KW-0449">Lipoprotein</keyword>
<evidence type="ECO:0000256" key="2">
    <source>
        <dbReference type="ARBA" id="ARBA00023136"/>
    </source>
</evidence>
<organism evidence="7 11">
    <name type="scientific">Chryseobacterium indoltheticum</name>
    <dbReference type="NCBI Taxonomy" id="254"/>
    <lineage>
        <taxon>Bacteria</taxon>
        <taxon>Pseudomonadati</taxon>
        <taxon>Bacteroidota</taxon>
        <taxon>Flavobacteriia</taxon>
        <taxon>Flavobacteriales</taxon>
        <taxon>Weeksellaceae</taxon>
        <taxon>Chryseobacterium group</taxon>
        <taxon>Chryseobacterium</taxon>
    </lineage>
</organism>
<dbReference type="STRING" id="254.SAMN05421682_109162"/>
<dbReference type="Proteomes" id="UP000254282">
    <property type="component" value="Unassembled WGS sequence"/>
</dbReference>
<evidence type="ECO:0000256" key="3">
    <source>
        <dbReference type="ARBA" id="ARBA00023237"/>
    </source>
</evidence>
<dbReference type="EMBL" id="UFVR01000004">
    <property type="protein sequence ID" value="SUX47414.1"/>
    <property type="molecule type" value="Genomic_DNA"/>
</dbReference>
<dbReference type="NCBIfam" id="TIGR03302">
    <property type="entry name" value="OM_YfiO"/>
    <property type="match status" value="1"/>
</dbReference>
<evidence type="ECO:0000313" key="10">
    <source>
        <dbReference type="Proteomes" id="UP000254282"/>
    </source>
</evidence>
<evidence type="ECO:0000259" key="5">
    <source>
        <dbReference type="Pfam" id="PF13525"/>
    </source>
</evidence>
<evidence type="ECO:0000313" key="11">
    <source>
        <dbReference type="Proteomes" id="UP000255231"/>
    </source>
</evidence>